<evidence type="ECO:0000256" key="1">
    <source>
        <dbReference type="SAM" id="Phobius"/>
    </source>
</evidence>
<dbReference type="Gramene" id="Pp3c5_12260V3.5">
    <property type="protein sequence ID" value="Pp3c5_12260V3.5"/>
    <property type="gene ID" value="Pp3c5_12260"/>
</dbReference>
<protein>
    <submittedName>
        <fullName evidence="2">Uncharacterized protein</fullName>
    </submittedName>
</protein>
<reference evidence="2 3" key="1">
    <citation type="journal article" date="2008" name="Science">
        <title>The Physcomitrella genome reveals evolutionary insights into the conquest of land by plants.</title>
        <authorList>
            <person name="Rensing S."/>
            <person name="Lang D."/>
            <person name="Zimmer A."/>
            <person name="Terry A."/>
            <person name="Salamov A."/>
            <person name="Shapiro H."/>
            <person name="Nishiyama T."/>
            <person name="Perroud P.-F."/>
            <person name="Lindquist E."/>
            <person name="Kamisugi Y."/>
            <person name="Tanahashi T."/>
            <person name="Sakakibara K."/>
            <person name="Fujita T."/>
            <person name="Oishi K."/>
            <person name="Shin-I T."/>
            <person name="Kuroki Y."/>
            <person name="Toyoda A."/>
            <person name="Suzuki Y."/>
            <person name="Hashimoto A."/>
            <person name="Yamaguchi K."/>
            <person name="Sugano A."/>
            <person name="Kohara Y."/>
            <person name="Fujiyama A."/>
            <person name="Anterola A."/>
            <person name="Aoki S."/>
            <person name="Ashton N."/>
            <person name="Barbazuk W.B."/>
            <person name="Barker E."/>
            <person name="Bennetzen J."/>
            <person name="Bezanilla M."/>
            <person name="Blankenship R."/>
            <person name="Cho S.H."/>
            <person name="Dutcher S."/>
            <person name="Estelle M."/>
            <person name="Fawcett J.A."/>
            <person name="Gundlach H."/>
            <person name="Hanada K."/>
            <person name="Heyl A."/>
            <person name="Hicks K.A."/>
            <person name="Hugh J."/>
            <person name="Lohr M."/>
            <person name="Mayer K."/>
            <person name="Melkozernov A."/>
            <person name="Murata T."/>
            <person name="Nelson D."/>
            <person name="Pils B."/>
            <person name="Prigge M."/>
            <person name="Reiss B."/>
            <person name="Renner T."/>
            <person name="Rombauts S."/>
            <person name="Rushton P."/>
            <person name="Sanderfoot A."/>
            <person name="Schween G."/>
            <person name="Shiu S.-H."/>
            <person name="Stueber K."/>
            <person name="Theodoulou F.L."/>
            <person name="Tu H."/>
            <person name="Van de Peer Y."/>
            <person name="Verrier P.J."/>
            <person name="Waters E."/>
            <person name="Wood A."/>
            <person name="Yang L."/>
            <person name="Cove D."/>
            <person name="Cuming A."/>
            <person name="Hasebe M."/>
            <person name="Lucas S."/>
            <person name="Mishler D.B."/>
            <person name="Reski R."/>
            <person name="Grigoriev I."/>
            <person name="Quatrano R.S."/>
            <person name="Boore J.L."/>
        </authorList>
    </citation>
    <scope>NUCLEOTIDE SEQUENCE [LARGE SCALE GENOMIC DNA]</scope>
    <source>
        <strain evidence="2 3">cv. Gransden 2004</strain>
    </source>
</reference>
<accession>A0A7I4E2H7</accession>
<reference evidence="2 3" key="2">
    <citation type="journal article" date="2018" name="Plant J.">
        <title>The Physcomitrella patens chromosome-scale assembly reveals moss genome structure and evolution.</title>
        <authorList>
            <person name="Lang D."/>
            <person name="Ullrich K.K."/>
            <person name="Murat F."/>
            <person name="Fuchs J."/>
            <person name="Jenkins J."/>
            <person name="Haas F.B."/>
            <person name="Piednoel M."/>
            <person name="Gundlach H."/>
            <person name="Van Bel M."/>
            <person name="Meyberg R."/>
            <person name="Vives C."/>
            <person name="Morata J."/>
            <person name="Symeonidi A."/>
            <person name="Hiss M."/>
            <person name="Muchero W."/>
            <person name="Kamisugi Y."/>
            <person name="Saleh O."/>
            <person name="Blanc G."/>
            <person name="Decker E.L."/>
            <person name="van Gessel N."/>
            <person name="Grimwood J."/>
            <person name="Hayes R.D."/>
            <person name="Graham S.W."/>
            <person name="Gunter L.E."/>
            <person name="McDaniel S.F."/>
            <person name="Hoernstein S.N.W."/>
            <person name="Larsson A."/>
            <person name="Li F.W."/>
            <person name="Perroud P.F."/>
            <person name="Phillips J."/>
            <person name="Ranjan P."/>
            <person name="Rokshar D.S."/>
            <person name="Rothfels C.J."/>
            <person name="Schneider L."/>
            <person name="Shu S."/>
            <person name="Stevenson D.W."/>
            <person name="Thummler F."/>
            <person name="Tillich M."/>
            <person name="Villarreal Aguilar J.C."/>
            <person name="Widiez T."/>
            <person name="Wong G.K."/>
            <person name="Wymore A."/>
            <person name="Zhang Y."/>
            <person name="Zimmer A.D."/>
            <person name="Quatrano R.S."/>
            <person name="Mayer K.F.X."/>
            <person name="Goodstein D."/>
            <person name="Casacuberta J.M."/>
            <person name="Vandepoele K."/>
            <person name="Reski R."/>
            <person name="Cuming A.C."/>
            <person name="Tuskan G.A."/>
            <person name="Maumus F."/>
            <person name="Salse J."/>
            <person name="Schmutz J."/>
            <person name="Rensing S.A."/>
        </authorList>
    </citation>
    <scope>NUCLEOTIDE SEQUENCE [LARGE SCALE GENOMIC DNA]</scope>
    <source>
        <strain evidence="2 3">cv. Gransden 2004</strain>
    </source>
</reference>
<dbReference type="EnsemblPlants" id="Pp3c5_12260V3.5">
    <property type="protein sequence ID" value="Pp3c5_12260V3.5"/>
    <property type="gene ID" value="Pp3c5_12260"/>
</dbReference>
<evidence type="ECO:0000313" key="3">
    <source>
        <dbReference type="Proteomes" id="UP000006727"/>
    </source>
</evidence>
<keyword evidence="1" id="KW-0472">Membrane</keyword>
<evidence type="ECO:0000313" key="2">
    <source>
        <dbReference type="EnsemblPlants" id="Pp3c5_12260V3.5"/>
    </source>
</evidence>
<dbReference type="InParanoid" id="A0A7I4E2H7"/>
<organism evidence="2 3">
    <name type="scientific">Physcomitrium patens</name>
    <name type="common">Spreading-leaved earth moss</name>
    <name type="synonym">Physcomitrella patens</name>
    <dbReference type="NCBI Taxonomy" id="3218"/>
    <lineage>
        <taxon>Eukaryota</taxon>
        <taxon>Viridiplantae</taxon>
        <taxon>Streptophyta</taxon>
        <taxon>Embryophyta</taxon>
        <taxon>Bryophyta</taxon>
        <taxon>Bryophytina</taxon>
        <taxon>Bryopsida</taxon>
        <taxon>Funariidae</taxon>
        <taxon>Funariales</taxon>
        <taxon>Funariaceae</taxon>
        <taxon>Physcomitrium</taxon>
    </lineage>
</organism>
<dbReference type="AlphaFoldDB" id="A0A7I4E2H7"/>
<feature type="transmembrane region" description="Helical" evidence="1">
    <location>
        <begin position="25"/>
        <end position="43"/>
    </location>
</feature>
<name>A0A7I4E2H7_PHYPA</name>
<keyword evidence="3" id="KW-1185">Reference proteome</keyword>
<keyword evidence="1" id="KW-1133">Transmembrane helix</keyword>
<dbReference type="Proteomes" id="UP000006727">
    <property type="component" value="Chromosome 5"/>
</dbReference>
<reference evidence="2" key="3">
    <citation type="submission" date="2020-12" db="UniProtKB">
        <authorList>
            <consortium name="EnsemblPlants"/>
        </authorList>
    </citation>
    <scope>IDENTIFICATION</scope>
</reference>
<dbReference type="EMBL" id="ABEU02000005">
    <property type="status" value="NOT_ANNOTATED_CDS"/>
    <property type="molecule type" value="Genomic_DNA"/>
</dbReference>
<keyword evidence="1" id="KW-0812">Transmembrane</keyword>
<sequence>MDCPCVLDRHLVACLQLQLRVSLRLLHLFSSFVFVFFNFQYYGQWLTELQIHVRMDRLCNRQGRGTDGIVEMGSRQLVASMRRILCSASPFSRDGSRLAATSLNAVVIYDTDYG</sequence>
<proteinExistence type="predicted"/>